<dbReference type="Proteomes" id="UP001330827">
    <property type="component" value="Chromosome"/>
</dbReference>
<dbReference type="Proteomes" id="UP000318186">
    <property type="component" value="Unassembled WGS sequence"/>
</dbReference>
<evidence type="ECO:0000256" key="1">
    <source>
        <dbReference type="SAM" id="MobiDB-lite"/>
    </source>
</evidence>
<evidence type="ECO:0000256" key="2">
    <source>
        <dbReference type="SAM" id="SignalP"/>
    </source>
</evidence>
<organism evidence="3 5">
    <name type="scientific">Streptomyces brevispora</name>
    <dbReference type="NCBI Taxonomy" id="887462"/>
    <lineage>
        <taxon>Bacteria</taxon>
        <taxon>Bacillati</taxon>
        <taxon>Actinomycetota</taxon>
        <taxon>Actinomycetes</taxon>
        <taxon>Kitasatosporales</taxon>
        <taxon>Streptomycetaceae</taxon>
        <taxon>Streptomyces</taxon>
    </lineage>
</organism>
<keyword evidence="2" id="KW-0732">Signal</keyword>
<sequence>MTARRIALFTAAIAAAVTLTGGVAADRPAHPDSVRADSGWQTPVPATQSGSGEEAPATPPGDDSGWQ</sequence>
<protein>
    <submittedName>
        <fullName evidence="3">Uncharacterized protein</fullName>
    </submittedName>
</protein>
<accession>A0A561UWI0</accession>
<reference evidence="3 5" key="1">
    <citation type="submission" date="2019-06" db="EMBL/GenBank/DDBJ databases">
        <title>Sequencing the genomes of 1000 actinobacteria strains.</title>
        <authorList>
            <person name="Klenk H.-P."/>
        </authorList>
    </citation>
    <scope>NUCLEOTIDE SEQUENCE [LARGE SCALE GENOMIC DNA]</scope>
    <source>
        <strain evidence="3 5">DSM 42059</strain>
    </source>
</reference>
<evidence type="ECO:0000313" key="5">
    <source>
        <dbReference type="Proteomes" id="UP000318186"/>
    </source>
</evidence>
<gene>
    <name evidence="3" type="ORF">FHX80_112143</name>
    <name evidence="4" type="ORF">OIE64_22080</name>
</gene>
<feature type="compositionally biased region" description="Polar residues" evidence="1">
    <location>
        <begin position="39"/>
        <end position="51"/>
    </location>
</feature>
<dbReference type="EMBL" id="CP109114">
    <property type="protein sequence ID" value="WSC15255.1"/>
    <property type="molecule type" value="Genomic_DNA"/>
</dbReference>
<keyword evidence="6" id="KW-1185">Reference proteome</keyword>
<feature type="region of interest" description="Disordered" evidence="1">
    <location>
        <begin position="22"/>
        <end position="67"/>
    </location>
</feature>
<dbReference type="RefSeq" id="WP_145763989.1">
    <property type="nucleotide sequence ID" value="NZ_CP109114.1"/>
</dbReference>
<evidence type="ECO:0000313" key="6">
    <source>
        <dbReference type="Proteomes" id="UP001330827"/>
    </source>
</evidence>
<evidence type="ECO:0000313" key="4">
    <source>
        <dbReference type="EMBL" id="WSC15255.1"/>
    </source>
</evidence>
<evidence type="ECO:0000313" key="3">
    <source>
        <dbReference type="EMBL" id="TWG03708.1"/>
    </source>
</evidence>
<name>A0A561UWI0_9ACTN</name>
<proteinExistence type="predicted"/>
<feature type="signal peptide" evidence="2">
    <location>
        <begin position="1"/>
        <end position="25"/>
    </location>
</feature>
<dbReference type="EMBL" id="VIWW01000001">
    <property type="protein sequence ID" value="TWG03708.1"/>
    <property type="molecule type" value="Genomic_DNA"/>
</dbReference>
<reference evidence="4 6" key="2">
    <citation type="submission" date="2022-10" db="EMBL/GenBank/DDBJ databases">
        <title>The complete genomes of actinobacterial strains from the NBC collection.</title>
        <authorList>
            <person name="Joergensen T.S."/>
            <person name="Alvarez Arevalo M."/>
            <person name="Sterndorff E.B."/>
            <person name="Faurdal D."/>
            <person name="Vuksanovic O."/>
            <person name="Mourched A.-S."/>
            <person name="Charusanti P."/>
            <person name="Shaw S."/>
            <person name="Blin K."/>
            <person name="Weber T."/>
        </authorList>
    </citation>
    <scope>NUCLEOTIDE SEQUENCE [LARGE SCALE GENOMIC DNA]</scope>
    <source>
        <strain evidence="4 6">NBC 01769</strain>
    </source>
</reference>
<feature type="chain" id="PRO_5022236187" evidence="2">
    <location>
        <begin position="26"/>
        <end position="67"/>
    </location>
</feature>
<dbReference type="AlphaFoldDB" id="A0A561UWI0"/>